<feature type="region of interest" description="Disordered" evidence="1">
    <location>
        <begin position="1"/>
        <end position="21"/>
    </location>
</feature>
<sequence length="256" mass="29995">MGMNPDSFPETESKTNVTSKEEDTVNYVYRRRLTMGVTSSVIDTTQQLAKSQYEYSHQQTAPTLQRELLGRVASLMLGYGYPYHPDARPSSKWYLSPRVIVQFLLANEDIFVGDKNMPNSLEDWNALLDPRMLESPIVKRILFLCNPTENDDYDPRTVSHCIKQLERSKPSDMDEYIIELLASDRFNWQPDQENLYIKVDHLKNDIVKFSKWHDYIEAYKKVAEPVLLRNEDLEPEINFEEKEVITELDVYEDNEI</sequence>
<evidence type="ECO:0000313" key="2">
    <source>
        <dbReference type="EMBL" id="CAG8702857.1"/>
    </source>
</evidence>
<reference evidence="2" key="1">
    <citation type="submission" date="2021-06" db="EMBL/GenBank/DDBJ databases">
        <authorList>
            <person name="Kallberg Y."/>
            <person name="Tangrot J."/>
            <person name="Rosling A."/>
        </authorList>
    </citation>
    <scope>NUCLEOTIDE SEQUENCE</scope>
    <source>
        <strain evidence="2">FL966</strain>
    </source>
</reference>
<name>A0A9N9N544_9GLOM</name>
<keyword evidence="3" id="KW-1185">Reference proteome</keyword>
<dbReference type="EMBL" id="CAJVQA010010973">
    <property type="protein sequence ID" value="CAG8702857.1"/>
    <property type="molecule type" value="Genomic_DNA"/>
</dbReference>
<comment type="caution">
    <text evidence="2">The sequence shown here is derived from an EMBL/GenBank/DDBJ whole genome shotgun (WGS) entry which is preliminary data.</text>
</comment>
<organism evidence="2 3">
    <name type="scientific">Cetraspora pellucida</name>
    <dbReference type="NCBI Taxonomy" id="1433469"/>
    <lineage>
        <taxon>Eukaryota</taxon>
        <taxon>Fungi</taxon>
        <taxon>Fungi incertae sedis</taxon>
        <taxon>Mucoromycota</taxon>
        <taxon>Glomeromycotina</taxon>
        <taxon>Glomeromycetes</taxon>
        <taxon>Diversisporales</taxon>
        <taxon>Gigasporaceae</taxon>
        <taxon>Cetraspora</taxon>
    </lineage>
</organism>
<dbReference type="AlphaFoldDB" id="A0A9N9N544"/>
<accession>A0A9N9N544</accession>
<evidence type="ECO:0000313" key="3">
    <source>
        <dbReference type="Proteomes" id="UP000789759"/>
    </source>
</evidence>
<dbReference type="Proteomes" id="UP000789759">
    <property type="component" value="Unassembled WGS sequence"/>
</dbReference>
<gene>
    <name evidence="2" type="ORF">CPELLU_LOCUS11920</name>
</gene>
<dbReference type="OrthoDB" id="2434333at2759"/>
<protein>
    <submittedName>
        <fullName evidence="2">14513_t:CDS:1</fullName>
    </submittedName>
</protein>
<evidence type="ECO:0000256" key="1">
    <source>
        <dbReference type="SAM" id="MobiDB-lite"/>
    </source>
</evidence>
<proteinExistence type="predicted"/>